<dbReference type="Pfam" id="PF00561">
    <property type="entry name" value="Abhydrolase_1"/>
    <property type="match status" value="1"/>
</dbReference>
<feature type="domain" description="AB hydrolase-1" evidence="3">
    <location>
        <begin position="30"/>
        <end position="332"/>
    </location>
</feature>
<dbReference type="PRINTS" id="PR00412">
    <property type="entry name" value="EPOXHYDRLASE"/>
</dbReference>
<sequence>MPSSFSSNVVVYANATKSIHYLTTGPSTGPLLIFLHGWPAVAMTWRPQLEAFSAMGFFVVAPDMPGYGKSTANKVLSDYSLEAIVEGMLALLADTGREQAVWVAHDWGCGVLWSLAATNPDVCLSIVNLVVPYRTLELGFDELMAVVNRDIYPEDKYPYGQWEYQVFYERHFEKATAWFDSDKPAVLRLLFSGKGNPEKQGQPGRTATVLQDGGWFGGIPKPPPKSTVPPGSCLLDKLPPEDVRDMEEDFERNSFFGPDAYYMNHKANRSWNLEHSKNGGVLRMPVLFIEAQFDTAADSAVNPKFTERMKQLCENLSFASIPAGHWVALEKPEETTATIARWLVETVPLHWPGPTITKLET</sequence>
<proteinExistence type="inferred from homology"/>
<dbReference type="InterPro" id="IPR000639">
    <property type="entry name" value="Epox_hydrolase-like"/>
</dbReference>
<comment type="caution">
    <text evidence="4">The sequence shown here is derived from an EMBL/GenBank/DDBJ whole genome shotgun (WGS) entry which is preliminary data.</text>
</comment>
<dbReference type="EMBL" id="PVQB02000120">
    <property type="protein sequence ID" value="KAF4342796.1"/>
    <property type="molecule type" value="Genomic_DNA"/>
</dbReference>
<name>A0A9P5AQF1_9HYPO</name>
<dbReference type="SUPFAM" id="SSF53474">
    <property type="entry name" value="alpha/beta-Hydrolases"/>
    <property type="match status" value="1"/>
</dbReference>
<organism evidence="4 5">
    <name type="scientific">Fusarium beomiforme</name>
    <dbReference type="NCBI Taxonomy" id="44412"/>
    <lineage>
        <taxon>Eukaryota</taxon>
        <taxon>Fungi</taxon>
        <taxon>Dikarya</taxon>
        <taxon>Ascomycota</taxon>
        <taxon>Pezizomycotina</taxon>
        <taxon>Sordariomycetes</taxon>
        <taxon>Hypocreomycetidae</taxon>
        <taxon>Hypocreales</taxon>
        <taxon>Nectriaceae</taxon>
        <taxon>Fusarium</taxon>
        <taxon>Fusarium burgessii species complex</taxon>
    </lineage>
</organism>
<gene>
    <name evidence="4" type="ORF">FBEOM_3258</name>
</gene>
<reference evidence="4" key="1">
    <citation type="journal article" date="2017" name="Mycologia">
        <title>Fusarium algeriense, sp. nov., a novel toxigenic crown rot pathogen of durum wheat from Algeria is nested in the Fusarium burgessii species complex.</title>
        <authorList>
            <person name="Laraba I."/>
            <person name="Keddad A."/>
            <person name="Boureghda H."/>
            <person name="Abdallah N."/>
            <person name="Vaughan M.M."/>
            <person name="Proctor R.H."/>
            <person name="Busman M."/>
            <person name="O'Donnell K."/>
        </authorList>
    </citation>
    <scope>NUCLEOTIDE SEQUENCE</scope>
    <source>
        <strain evidence="4">NRRL 25174</strain>
    </source>
</reference>
<keyword evidence="1" id="KW-0378">Hydrolase</keyword>
<reference evidence="4" key="2">
    <citation type="submission" date="2020-02" db="EMBL/GenBank/DDBJ databases">
        <title>Identification and distribution of gene clusters putatively required for synthesis of sphingolipid metabolism inhibitors in phylogenetically diverse species of the filamentous fungus Fusarium.</title>
        <authorList>
            <person name="Kim H.-S."/>
            <person name="Busman M."/>
            <person name="Brown D.W."/>
            <person name="Divon H."/>
            <person name="Uhlig S."/>
            <person name="Proctor R.H."/>
        </authorList>
    </citation>
    <scope>NUCLEOTIDE SEQUENCE</scope>
    <source>
        <strain evidence="4">NRRL 25174</strain>
    </source>
</reference>
<evidence type="ECO:0000313" key="4">
    <source>
        <dbReference type="EMBL" id="KAF4342796.1"/>
    </source>
</evidence>
<evidence type="ECO:0000259" key="3">
    <source>
        <dbReference type="Pfam" id="PF00561"/>
    </source>
</evidence>
<evidence type="ECO:0000256" key="2">
    <source>
        <dbReference type="ARBA" id="ARBA00038334"/>
    </source>
</evidence>
<dbReference type="OrthoDB" id="408373at2759"/>
<dbReference type="InterPro" id="IPR000073">
    <property type="entry name" value="AB_hydrolase_1"/>
</dbReference>
<evidence type="ECO:0000313" key="5">
    <source>
        <dbReference type="Proteomes" id="UP000730481"/>
    </source>
</evidence>
<dbReference type="AlphaFoldDB" id="A0A9P5AQF1"/>
<evidence type="ECO:0000256" key="1">
    <source>
        <dbReference type="ARBA" id="ARBA00022801"/>
    </source>
</evidence>
<protein>
    <submittedName>
        <fullName evidence="4">Alpha beta-hydrolase</fullName>
    </submittedName>
</protein>
<comment type="similarity">
    <text evidence="2">Belongs to the AB hydrolase superfamily. Epoxide hydrolase family.</text>
</comment>
<dbReference type="Proteomes" id="UP000730481">
    <property type="component" value="Unassembled WGS sequence"/>
</dbReference>
<dbReference type="Gene3D" id="3.40.50.1820">
    <property type="entry name" value="alpha/beta hydrolase"/>
    <property type="match status" value="1"/>
</dbReference>
<dbReference type="GO" id="GO:0016787">
    <property type="term" value="F:hydrolase activity"/>
    <property type="evidence" value="ECO:0007669"/>
    <property type="project" value="UniProtKB-KW"/>
</dbReference>
<dbReference type="InterPro" id="IPR029058">
    <property type="entry name" value="AB_hydrolase_fold"/>
</dbReference>
<keyword evidence="5" id="KW-1185">Reference proteome</keyword>
<accession>A0A9P5AQF1</accession>
<dbReference type="PANTHER" id="PTHR43329">
    <property type="entry name" value="EPOXIDE HYDROLASE"/>
    <property type="match status" value="1"/>
</dbReference>